<dbReference type="EMBL" id="JAQOSK010000007">
    <property type="protein sequence ID" value="MDC2956610.1"/>
    <property type="molecule type" value="Genomic_DNA"/>
</dbReference>
<gene>
    <name evidence="2" type="ORF">PO587_19240</name>
</gene>
<reference evidence="2 3" key="1">
    <citation type="journal article" date="2015" name="Int. J. Syst. Evol. Microbiol.">
        <title>Streptomyces gilvifuscus sp. nov., an actinomycete that produces antibacterial compounds isolated from soil.</title>
        <authorList>
            <person name="Nguyen T.M."/>
            <person name="Kim J."/>
        </authorList>
    </citation>
    <scope>NUCLEOTIDE SEQUENCE [LARGE SCALE GENOMIC DNA]</scope>
    <source>
        <strain evidence="2 3">T113</strain>
    </source>
</reference>
<protein>
    <submittedName>
        <fullName evidence="2">Uncharacterized protein</fullName>
    </submittedName>
</protein>
<evidence type="ECO:0000313" key="3">
    <source>
        <dbReference type="Proteomes" id="UP001221328"/>
    </source>
</evidence>
<comment type="caution">
    <text evidence="2">The sequence shown here is derived from an EMBL/GenBank/DDBJ whole genome shotgun (WGS) entry which is preliminary data.</text>
</comment>
<feature type="region of interest" description="Disordered" evidence="1">
    <location>
        <begin position="1"/>
        <end position="22"/>
    </location>
</feature>
<feature type="region of interest" description="Disordered" evidence="1">
    <location>
        <begin position="58"/>
        <end position="82"/>
    </location>
</feature>
<evidence type="ECO:0000256" key="1">
    <source>
        <dbReference type="SAM" id="MobiDB-lite"/>
    </source>
</evidence>
<sequence length="82" mass="9346">MRRAWGKPLRRRSASGLERDAPRRLRHDLDRALSLTDETARRAAVDRVVQGIAEGRYGRTFQRRAQQRPDLGPQARPRAGSA</sequence>
<name>A0ABT5FVP8_9ACTN</name>
<feature type="compositionally biased region" description="Basic residues" evidence="1">
    <location>
        <begin position="1"/>
        <end position="13"/>
    </location>
</feature>
<keyword evidence="3" id="KW-1185">Reference proteome</keyword>
<evidence type="ECO:0000313" key="2">
    <source>
        <dbReference type="EMBL" id="MDC2956610.1"/>
    </source>
</evidence>
<organism evidence="2 3">
    <name type="scientific">Streptomyces gilvifuscus</name>
    <dbReference type="NCBI Taxonomy" id="1550617"/>
    <lineage>
        <taxon>Bacteria</taxon>
        <taxon>Bacillati</taxon>
        <taxon>Actinomycetota</taxon>
        <taxon>Actinomycetes</taxon>
        <taxon>Kitasatosporales</taxon>
        <taxon>Streptomycetaceae</taxon>
        <taxon>Streptomyces</taxon>
    </lineage>
</organism>
<accession>A0ABT5FVP8</accession>
<dbReference type="Proteomes" id="UP001221328">
    <property type="component" value="Unassembled WGS sequence"/>
</dbReference>
<dbReference type="RefSeq" id="WP_272175978.1">
    <property type="nucleotide sequence ID" value="NZ_JAQOSK010000007.1"/>
</dbReference>
<proteinExistence type="predicted"/>